<protein>
    <submittedName>
        <fullName evidence="2">dATP pyrophosphohydrolase</fullName>
    </submittedName>
</protein>
<keyword evidence="3" id="KW-1185">Reference proteome</keyword>
<organism evidence="2 3">
    <name type="scientific">Rhizosaccharibacter radicis</name>
    <dbReference type="NCBI Taxonomy" id="2782605"/>
    <lineage>
        <taxon>Bacteria</taxon>
        <taxon>Pseudomonadati</taxon>
        <taxon>Pseudomonadota</taxon>
        <taxon>Alphaproteobacteria</taxon>
        <taxon>Acetobacterales</taxon>
        <taxon>Acetobacteraceae</taxon>
        <taxon>Rhizosaccharibacter</taxon>
    </lineage>
</organism>
<reference evidence="2 3" key="1">
    <citation type="submission" date="2022-06" db="EMBL/GenBank/DDBJ databases">
        <title>Rhizosaccharibacter gen. nov. sp. nov. KSS12, endophytic bacteria isolated from sugarcane.</title>
        <authorList>
            <person name="Pitiwittayakul N."/>
        </authorList>
    </citation>
    <scope>NUCLEOTIDE SEQUENCE [LARGE SCALE GENOMIC DNA]</scope>
    <source>
        <strain evidence="2 3">KSS12</strain>
    </source>
</reference>
<sequence>MSAPLPDASLEIVPVLHPSQLGRFIRLPERLQKQDPFFVPPLRMERREALSRHRNPFFRHAVASFWLARRGRRVVGRISAQHDSLAPDARAGQFGMLLAENDPAVFDALMGTAERWAAARGLDRLQGPFSLSINEECGLLVEGFDAPPMMMMPHDPPYAAGHLERLGYTKAQDLLAFLCDMNATLPPAAAALVARGLPQGVVLRPLRRDRLHAEIAALADIFNDAWHDNWGFVPITPEEVAHMAEALKPLLHDRLVWFAEVDGEPAAFGLCLPNLNEAIRGLDGRLLPFGWAQLLWRLKVGGIRTGRVPLMGVRRRYANSVLGSLLPLHVVEALRREAVAIGIEHAEMSWVLESNQPMRRLAEAMGGRPYKRYRLFEKRLA</sequence>
<accession>A0ABT1VVH6</accession>
<evidence type="ECO:0000313" key="3">
    <source>
        <dbReference type="Proteomes" id="UP001524547"/>
    </source>
</evidence>
<comment type="caution">
    <text evidence="2">The sequence shown here is derived from an EMBL/GenBank/DDBJ whole genome shotgun (WGS) entry which is preliminary data.</text>
</comment>
<dbReference type="InterPro" id="IPR000182">
    <property type="entry name" value="GNAT_dom"/>
</dbReference>
<name>A0ABT1VVH6_9PROT</name>
<feature type="domain" description="N-acetyltransferase" evidence="1">
    <location>
        <begin position="201"/>
        <end position="381"/>
    </location>
</feature>
<dbReference type="PANTHER" id="PTHR41368">
    <property type="entry name" value="PROTEIN YGHO"/>
    <property type="match status" value="1"/>
</dbReference>
<dbReference type="Gene3D" id="3.40.630.30">
    <property type="match status" value="1"/>
</dbReference>
<proteinExistence type="predicted"/>
<dbReference type="InterPro" id="IPR039968">
    <property type="entry name" value="BcerS-like"/>
</dbReference>
<dbReference type="Proteomes" id="UP001524547">
    <property type="component" value="Unassembled WGS sequence"/>
</dbReference>
<dbReference type="PROSITE" id="PS51186">
    <property type="entry name" value="GNAT"/>
    <property type="match status" value="1"/>
</dbReference>
<evidence type="ECO:0000259" key="1">
    <source>
        <dbReference type="PROSITE" id="PS51186"/>
    </source>
</evidence>
<dbReference type="EMBL" id="JAMZEJ010000003">
    <property type="protein sequence ID" value="MCQ8240185.1"/>
    <property type="molecule type" value="Genomic_DNA"/>
</dbReference>
<dbReference type="InterPro" id="IPR016181">
    <property type="entry name" value="Acyl_CoA_acyltransferase"/>
</dbReference>
<dbReference type="RefSeq" id="WP_422918934.1">
    <property type="nucleotide sequence ID" value="NZ_JAMZEJ010000003.1"/>
</dbReference>
<dbReference type="PANTHER" id="PTHR41368:SF1">
    <property type="entry name" value="PROTEIN YGHO"/>
    <property type="match status" value="1"/>
</dbReference>
<dbReference type="SUPFAM" id="SSF55729">
    <property type="entry name" value="Acyl-CoA N-acyltransferases (Nat)"/>
    <property type="match status" value="1"/>
</dbReference>
<gene>
    <name evidence="2" type="ORF">NFI88_04930</name>
</gene>
<evidence type="ECO:0000313" key="2">
    <source>
        <dbReference type="EMBL" id="MCQ8240185.1"/>
    </source>
</evidence>